<sequence length="228" mass="25307">MAVFTELKKPLYPVEVCVEFNLARSACLDFVQAESSTSDTTIATVVALVMMTALVARSSVARQHMAGLRQIVRLRGGASTLKSNSELRIAAVAADLRRFSTLANLTFATGRRLAGEVFQETLISAQHRLLTLRFASDDWNEGVLSAVDWTSLAVHTTGLSLLFTTRVAATMQEDNRWLIPLLRTRLCDMGTPSWDAVRSMLKSFMWIDAPLETDGREIYHRTVDVRGN</sequence>
<dbReference type="VEuPathDB" id="FungiDB:EYZ11_010911"/>
<dbReference type="PANTHER" id="PTHR37540:SF5">
    <property type="entry name" value="TRANSCRIPTION FACTOR DOMAIN-CONTAINING PROTEIN"/>
    <property type="match status" value="1"/>
</dbReference>
<dbReference type="AlphaFoldDB" id="A0A4S3J6C3"/>
<name>A0A4S3J6C3_9EURO</name>
<dbReference type="STRING" id="1220188.A0A4S3J6C3"/>
<evidence type="ECO:0000313" key="2">
    <source>
        <dbReference type="Proteomes" id="UP000308092"/>
    </source>
</evidence>
<proteinExistence type="predicted"/>
<evidence type="ECO:0000313" key="1">
    <source>
        <dbReference type="EMBL" id="THC89648.1"/>
    </source>
</evidence>
<dbReference type="PANTHER" id="PTHR37540">
    <property type="entry name" value="TRANSCRIPTION FACTOR (ACR-2), PUTATIVE-RELATED-RELATED"/>
    <property type="match status" value="1"/>
</dbReference>
<dbReference type="EMBL" id="SOSA01000625">
    <property type="protein sequence ID" value="THC89648.1"/>
    <property type="molecule type" value="Genomic_DNA"/>
</dbReference>
<gene>
    <name evidence="1" type="ORF">EYZ11_010911</name>
</gene>
<accession>A0A4S3J6C3</accession>
<dbReference type="Proteomes" id="UP000308092">
    <property type="component" value="Unassembled WGS sequence"/>
</dbReference>
<protein>
    <submittedName>
        <fullName evidence="1">Uncharacterized protein</fullName>
    </submittedName>
</protein>
<comment type="caution">
    <text evidence="1">The sequence shown here is derived from an EMBL/GenBank/DDBJ whole genome shotgun (WGS) entry which is preliminary data.</text>
</comment>
<keyword evidence="2" id="KW-1185">Reference proteome</keyword>
<organism evidence="1 2">
    <name type="scientific">Aspergillus tanneri</name>
    <dbReference type="NCBI Taxonomy" id="1220188"/>
    <lineage>
        <taxon>Eukaryota</taxon>
        <taxon>Fungi</taxon>
        <taxon>Dikarya</taxon>
        <taxon>Ascomycota</taxon>
        <taxon>Pezizomycotina</taxon>
        <taxon>Eurotiomycetes</taxon>
        <taxon>Eurotiomycetidae</taxon>
        <taxon>Eurotiales</taxon>
        <taxon>Aspergillaceae</taxon>
        <taxon>Aspergillus</taxon>
        <taxon>Aspergillus subgen. Circumdati</taxon>
    </lineage>
</organism>
<reference evidence="1 2" key="1">
    <citation type="submission" date="2019-03" db="EMBL/GenBank/DDBJ databases">
        <title>The genome sequence of a newly discovered highly antifungal drug resistant Aspergillus species, Aspergillus tanneri NIH 1004.</title>
        <authorList>
            <person name="Mounaud S."/>
            <person name="Singh I."/>
            <person name="Joardar V."/>
            <person name="Pakala S."/>
            <person name="Pakala S."/>
            <person name="Venepally P."/>
            <person name="Hoover J."/>
            <person name="Nierman W."/>
            <person name="Chung J."/>
            <person name="Losada L."/>
        </authorList>
    </citation>
    <scope>NUCLEOTIDE SEQUENCE [LARGE SCALE GENOMIC DNA]</scope>
    <source>
        <strain evidence="1 2">NIH1004</strain>
    </source>
</reference>